<dbReference type="InterPro" id="IPR045107">
    <property type="entry name" value="SAC3/GANP/THP3"/>
</dbReference>
<accession>A0A9W9TTH3</accession>
<feature type="compositionally biased region" description="Acidic residues" evidence="1">
    <location>
        <begin position="665"/>
        <end position="677"/>
    </location>
</feature>
<dbReference type="GeneID" id="83200163"/>
<feature type="compositionally biased region" description="Low complexity" evidence="1">
    <location>
        <begin position="17"/>
        <end position="32"/>
    </location>
</feature>
<organism evidence="3 4">
    <name type="scientific">Penicillium chermesinum</name>
    <dbReference type="NCBI Taxonomy" id="63820"/>
    <lineage>
        <taxon>Eukaryota</taxon>
        <taxon>Fungi</taxon>
        <taxon>Dikarya</taxon>
        <taxon>Ascomycota</taxon>
        <taxon>Pezizomycotina</taxon>
        <taxon>Eurotiomycetes</taxon>
        <taxon>Eurotiomycetidae</taxon>
        <taxon>Eurotiales</taxon>
        <taxon>Aspergillaceae</taxon>
        <taxon>Penicillium</taxon>
    </lineage>
</organism>
<reference evidence="3" key="1">
    <citation type="submission" date="2022-11" db="EMBL/GenBank/DDBJ databases">
        <authorList>
            <person name="Petersen C."/>
        </authorList>
    </citation>
    <scope>NUCLEOTIDE SEQUENCE</scope>
    <source>
        <strain evidence="3">IBT 19713</strain>
    </source>
</reference>
<dbReference type="Proteomes" id="UP001150941">
    <property type="component" value="Unassembled WGS sequence"/>
</dbReference>
<protein>
    <recommendedName>
        <fullName evidence="2">SAC3/GANP/THP3 conserved domain-containing protein</fullName>
    </recommendedName>
</protein>
<name>A0A9W9TTH3_9EURO</name>
<dbReference type="PANTHER" id="PTHR12436:SF3">
    <property type="entry name" value="GERMINAL-CENTER ASSOCIATED NUCLEAR PROTEIN"/>
    <property type="match status" value="1"/>
</dbReference>
<reference evidence="3" key="2">
    <citation type="journal article" date="2023" name="IMA Fungus">
        <title>Comparative genomic study of the Penicillium genus elucidates a diverse pangenome and 15 lateral gene transfer events.</title>
        <authorList>
            <person name="Petersen C."/>
            <person name="Sorensen T."/>
            <person name="Nielsen M.R."/>
            <person name="Sondergaard T.E."/>
            <person name="Sorensen J.L."/>
            <person name="Fitzpatrick D.A."/>
            <person name="Frisvad J.C."/>
            <person name="Nielsen K.L."/>
        </authorList>
    </citation>
    <scope>NUCLEOTIDE SEQUENCE</scope>
    <source>
        <strain evidence="3">IBT 19713</strain>
    </source>
</reference>
<dbReference type="GO" id="GO:0070390">
    <property type="term" value="C:transcription export complex 2"/>
    <property type="evidence" value="ECO:0007669"/>
    <property type="project" value="TreeGrafter"/>
</dbReference>
<evidence type="ECO:0000259" key="2">
    <source>
        <dbReference type="Pfam" id="PF03399"/>
    </source>
</evidence>
<dbReference type="PANTHER" id="PTHR12436">
    <property type="entry name" value="80 KDA MCM3-ASSOCIATED PROTEIN"/>
    <property type="match status" value="1"/>
</dbReference>
<dbReference type="InterPro" id="IPR005062">
    <property type="entry name" value="SAC3/GANP/THP3_conserved"/>
</dbReference>
<feature type="compositionally biased region" description="Polar residues" evidence="1">
    <location>
        <begin position="33"/>
        <end position="42"/>
    </location>
</feature>
<gene>
    <name evidence="3" type="ORF">N7468_003563</name>
</gene>
<dbReference type="GO" id="GO:0006406">
    <property type="term" value="P:mRNA export from nucleus"/>
    <property type="evidence" value="ECO:0007669"/>
    <property type="project" value="TreeGrafter"/>
</dbReference>
<feature type="region of interest" description="Disordered" evidence="1">
    <location>
        <begin position="1"/>
        <end position="172"/>
    </location>
</feature>
<dbReference type="AlphaFoldDB" id="A0A9W9TTH3"/>
<feature type="compositionally biased region" description="Acidic residues" evidence="1">
    <location>
        <begin position="688"/>
        <end position="700"/>
    </location>
</feature>
<dbReference type="OrthoDB" id="264795at2759"/>
<feature type="region of interest" description="Disordered" evidence="1">
    <location>
        <begin position="858"/>
        <end position="912"/>
    </location>
</feature>
<dbReference type="Pfam" id="PF03399">
    <property type="entry name" value="SAC3_GANP"/>
    <property type="match status" value="1"/>
</dbReference>
<feature type="compositionally biased region" description="Polar residues" evidence="1">
    <location>
        <begin position="810"/>
        <end position="824"/>
    </location>
</feature>
<comment type="caution">
    <text evidence="3">The sequence shown here is derived from an EMBL/GenBank/DDBJ whole genome shotgun (WGS) entry which is preliminary data.</text>
</comment>
<keyword evidence="4" id="KW-1185">Reference proteome</keyword>
<dbReference type="GO" id="GO:0005737">
    <property type="term" value="C:cytoplasm"/>
    <property type="evidence" value="ECO:0007669"/>
    <property type="project" value="TreeGrafter"/>
</dbReference>
<feature type="domain" description="SAC3/GANP/THP3 conserved" evidence="2">
    <location>
        <begin position="256"/>
        <end position="577"/>
    </location>
</feature>
<feature type="compositionally biased region" description="Polar residues" evidence="1">
    <location>
        <begin position="102"/>
        <end position="123"/>
    </location>
</feature>
<evidence type="ECO:0000313" key="4">
    <source>
        <dbReference type="Proteomes" id="UP001150941"/>
    </source>
</evidence>
<dbReference type="EMBL" id="JAPQKS010000003">
    <property type="protein sequence ID" value="KAJ5238944.1"/>
    <property type="molecule type" value="Genomic_DNA"/>
</dbReference>
<feature type="compositionally biased region" description="Basic and acidic residues" evidence="1">
    <location>
        <begin position="858"/>
        <end position="889"/>
    </location>
</feature>
<dbReference type="RefSeq" id="XP_058331863.1">
    <property type="nucleotide sequence ID" value="XM_058472860.1"/>
</dbReference>
<evidence type="ECO:0000313" key="3">
    <source>
        <dbReference type="EMBL" id="KAJ5238944.1"/>
    </source>
</evidence>
<feature type="compositionally biased region" description="Low complexity" evidence="1">
    <location>
        <begin position="77"/>
        <end position="92"/>
    </location>
</feature>
<proteinExistence type="predicted"/>
<feature type="region of interest" description="Disordered" evidence="1">
    <location>
        <begin position="659"/>
        <end position="711"/>
    </location>
</feature>
<dbReference type="Gene3D" id="1.25.40.990">
    <property type="match status" value="1"/>
</dbReference>
<feature type="region of interest" description="Disordered" evidence="1">
    <location>
        <begin position="741"/>
        <end position="843"/>
    </location>
</feature>
<feature type="compositionally biased region" description="Basic and acidic residues" evidence="1">
    <location>
        <begin position="797"/>
        <end position="808"/>
    </location>
</feature>
<evidence type="ECO:0000256" key="1">
    <source>
        <dbReference type="SAM" id="MobiDB-lite"/>
    </source>
</evidence>
<sequence length="912" mass="101131">MNPFAQLKENQEQGAFSPPVQAPAEESSSASQNDTQQANNNPFARPVKNPFAHLPTASSPLGALPAAKNPFAHLRKNSPSVAESSSESANVPRPRAAGKKQPASNHFAPSTKNTSTHFPTANSPLEALPAAKNPFAHLKKNSSSVAESSSEESSSDSARGSHAQTAGKKQSASNLFARGAKNSFPHLQEKHMQEFSKLQTNNAFTKPSAYQDRYEELKLNRANERTKAIQDGHMADPKQPTSLNKAITPVGTCTQMCPEFERVERIVQKMVDKCEKAIDPVTGSMEPKEGRMLKRFRRSAAGYDEQLPSDIRTPATLLQATNYLIRYIINGDEPLGIIHKFVWDRTRSIRNDLSVQQLTDESQVDMAVKILERIARFHIVSLHLLSSPSNEEPFDRHQEREQLNNTMLSLMYYYDDNRGRMQFKNEAEFRAYHIILSIHDQRHDLEARVQKWPASLVESDQVKVALELHAAACNTWEHQGALSVSRANAIAQGFYSRFFNILDSKSVSYLMACVAEIYFNSVRQTAVRDIWEAYCRTPVRQQHKNEEWTLAQLTQILRFDNDEQTKKFCEDNDLQFAENEKGLYLNWGNRPIDSVGFAPSSEHSFSQNHVESKRAGRNLPAVILGMSIQQAMMTGMMDMSTLPKATSMPIMAPQLMPLQESASSESDDPMVEGEECTPESIRLPEPTPSEDNDLVMEEEERSPGSVPLPEQTHSVYEDLAIDKKGDLVQPAETAAFVGSISQPAAPDPAPAPARLSPSPAPVPAPTPAADAELTTSRPSMAPAPLEECIPSLPAQKRPLEIFDTEKTPDLGQSTSAGSPASAQNPDKKRKFGDSPPRYESEAEERAAWLAMIRRVKEGEAREMLKRQKKQSLRESKQRRRQSEESKDTDSSSSNPPTALKGTADGNPNAPNS</sequence>